<proteinExistence type="inferred from homology"/>
<dbReference type="InterPro" id="IPR000847">
    <property type="entry name" value="LysR_HTH_N"/>
</dbReference>
<dbReference type="RefSeq" id="WP_088874355.1">
    <property type="nucleotide sequence ID" value="NZ_CP022112.1"/>
</dbReference>
<name>A0A248JZI7_9PROT</name>
<dbReference type="AlphaFoldDB" id="A0A248JZI7"/>
<sequence length="287" mass="31011">MDWDDLRYFLAIARHGTLSGAARQLGVSQPTVGRRLEALEARLGTRLFQRTPTGYVPTEAGTGLVAGAERMETEALAAERAATGLDVGLEGAVRATSPEWVGQWLLGPHLARFHDAHPGITVELVTDARLYSLTRREADVAFRFHRFDQNEIAQRRVAMVGFGLYAAPAYLARHGTPDFARGAAGHSLILMNESFGGLGDLPWLLALAHDARHALRTNSRDLQAVACAGGAGLAALPHVMAQARGLVAVDTPSPAPPREIWAGVHRDAQRTPRIRAFLDHMAQAMGR</sequence>
<keyword evidence="3" id="KW-0238">DNA-binding</keyword>
<dbReference type="PANTHER" id="PTHR30537:SF3">
    <property type="entry name" value="TRANSCRIPTIONAL REGULATORY PROTEIN"/>
    <property type="match status" value="1"/>
</dbReference>
<comment type="similarity">
    <text evidence="1">Belongs to the LysR transcriptional regulatory family.</text>
</comment>
<evidence type="ECO:0000256" key="2">
    <source>
        <dbReference type="ARBA" id="ARBA00023015"/>
    </source>
</evidence>
<dbReference type="SUPFAM" id="SSF53850">
    <property type="entry name" value="Periplasmic binding protein-like II"/>
    <property type="match status" value="1"/>
</dbReference>
<dbReference type="PROSITE" id="PS50931">
    <property type="entry name" value="HTH_LYSR"/>
    <property type="match status" value="1"/>
</dbReference>
<dbReference type="PRINTS" id="PR00039">
    <property type="entry name" value="HTHLYSR"/>
</dbReference>
<dbReference type="PANTHER" id="PTHR30537">
    <property type="entry name" value="HTH-TYPE TRANSCRIPTIONAL REGULATOR"/>
    <property type="match status" value="1"/>
</dbReference>
<protein>
    <submittedName>
        <fullName evidence="6">LysR family transcriptional regulator</fullName>
    </submittedName>
</protein>
<feature type="domain" description="HTH lysR-type" evidence="5">
    <location>
        <begin position="1"/>
        <end position="58"/>
    </location>
</feature>
<keyword evidence="4" id="KW-0804">Transcription</keyword>
<evidence type="ECO:0000313" key="6">
    <source>
        <dbReference type="EMBL" id="ASG23891.1"/>
    </source>
</evidence>
<evidence type="ECO:0000313" key="7">
    <source>
        <dbReference type="Proteomes" id="UP000197153"/>
    </source>
</evidence>
<dbReference type="InterPro" id="IPR058163">
    <property type="entry name" value="LysR-type_TF_proteobact-type"/>
</dbReference>
<accession>A0A248JZI7</accession>
<evidence type="ECO:0000256" key="3">
    <source>
        <dbReference type="ARBA" id="ARBA00023125"/>
    </source>
</evidence>
<keyword evidence="7" id="KW-1185">Reference proteome</keyword>
<dbReference type="Proteomes" id="UP000197153">
    <property type="component" value="Chromosome 3"/>
</dbReference>
<dbReference type="EMBL" id="CP022112">
    <property type="protein sequence ID" value="ASG23891.1"/>
    <property type="molecule type" value="Genomic_DNA"/>
</dbReference>
<evidence type="ECO:0000256" key="4">
    <source>
        <dbReference type="ARBA" id="ARBA00023163"/>
    </source>
</evidence>
<dbReference type="InterPro" id="IPR005119">
    <property type="entry name" value="LysR_subst-bd"/>
</dbReference>
<dbReference type="FunFam" id="1.10.10.10:FF:000001">
    <property type="entry name" value="LysR family transcriptional regulator"/>
    <property type="match status" value="1"/>
</dbReference>
<keyword evidence="2" id="KW-0805">Transcription regulation</keyword>
<reference evidence="6 7" key="1">
    <citation type="submission" date="2017-06" db="EMBL/GenBank/DDBJ databases">
        <title>Complete genome sequence of Nitrospirillum amazonense strain CBAmC, an endophytic nitrogen-fixing and plant growth-promoting bacterium, isolated from sugarcane.</title>
        <authorList>
            <person name="Schwab S."/>
            <person name="dos Santos Teixeira K.R."/>
            <person name="Simoes Araujo J.L."/>
            <person name="Soares Vidal M."/>
            <person name="Borges de Freitas H.R."/>
            <person name="Rivello Crivelaro A.L."/>
            <person name="Bueno de Camargo Nunes A."/>
            <person name="dos Santos C.M."/>
            <person name="Palmeira da Silva Rosa D."/>
            <person name="da Silva Padilha D."/>
            <person name="da Silva E."/>
            <person name="Araujo Terra L."/>
            <person name="Soares Mendes V."/>
            <person name="Farinelli L."/>
            <person name="Magalhaes Cruz L."/>
            <person name="Baldani J.I."/>
        </authorList>
    </citation>
    <scope>NUCLEOTIDE SEQUENCE [LARGE SCALE GENOMIC DNA]</scope>
    <source>
        <strain evidence="6 7">CBAmC</strain>
    </source>
</reference>
<dbReference type="Pfam" id="PF00126">
    <property type="entry name" value="HTH_1"/>
    <property type="match status" value="1"/>
</dbReference>
<gene>
    <name evidence="6" type="ORF">Y958_23325</name>
</gene>
<dbReference type="Gene3D" id="3.40.190.290">
    <property type="match status" value="1"/>
</dbReference>
<organism evidence="6 7">
    <name type="scientific">Nitrospirillum viridazoti CBAmc</name>
    <dbReference type="NCBI Taxonomy" id="1441467"/>
    <lineage>
        <taxon>Bacteria</taxon>
        <taxon>Pseudomonadati</taxon>
        <taxon>Pseudomonadota</taxon>
        <taxon>Alphaproteobacteria</taxon>
        <taxon>Rhodospirillales</taxon>
        <taxon>Azospirillaceae</taxon>
        <taxon>Nitrospirillum</taxon>
        <taxon>Nitrospirillum viridazoti</taxon>
    </lineage>
</organism>
<dbReference type="GO" id="GO:0003700">
    <property type="term" value="F:DNA-binding transcription factor activity"/>
    <property type="evidence" value="ECO:0007669"/>
    <property type="project" value="InterPro"/>
</dbReference>
<dbReference type="GO" id="GO:0006351">
    <property type="term" value="P:DNA-templated transcription"/>
    <property type="evidence" value="ECO:0007669"/>
    <property type="project" value="TreeGrafter"/>
</dbReference>
<dbReference type="InterPro" id="IPR036390">
    <property type="entry name" value="WH_DNA-bd_sf"/>
</dbReference>
<dbReference type="GO" id="GO:0043565">
    <property type="term" value="F:sequence-specific DNA binding"/>
    <property type="evidence" value="ECO:0007669"/>
    <property type="project" value="TreeGrafter"/>
</dbReference>
<dbReference type="InterPro" id="IPR036388">
    <property type="entry name" value="WH-like_DNA-bd_sf"/>
</dbReference>
<dbReference type="Gene3D" id="1.10.10.10">
    <property type="entry name" value="Winged helix-like DNA-binding domain superfamily/Winged helix DNA-binding domain"/>
    <property type="match status" value="1"/>
</dbReference>
<dbReference type="KEGG" id="nao:Y958_23325"/>
<dbReference type="Pfam" id="PF03466">
    <property type="entry name" value="LysR_substrate"/>
    <property type="match status" value="1"/>
</dbReference>
<dbReference type="SUPFAM" id="SSF46785">
    <property type="entry name" value="Winged helix' DNA-binding domain"/>
    <property type="match status" value="1"/>
</dbReference>
<evidence type="ECO:0000256" key="1">
    <source>
        <dbReference type="ARBA" id="ARBA00009437"/>
    </source>
</evidence>
<evidence type="ECO:0000259" key="5">
    <source>
        <dbReference type="PROSITE" id="PS50931"/>
    </source>
</evidence>